<keyword evidence="1" id="KW-0732">Signal</keyword>
<dbReference type="PANTHER" id="PTHR34846:SF11">
    <property type="entry name" value="4-CARBOXYMUCONOLACTONE DECARBOXYLASE FAMILY PROTEIN (AFU_ORTHOLOGUE AFUA_6G11590)"/>
    <property type="match status" value="1"/>
</dbReference>
<dbReference type="PANTHER" id="PTHR34846">
    <property type="entry name" value="4-CARBOXYMUCONOLACTONE DECARBOXYLASE FAMILY PROTEIN (AFU_ORTHOLOGUE AFUA_6G11590)"/>
    <property type="match status" value="1"/>
</dbReference>
<name>A0AAD7FN18_9AGAR</name>
<feature type="domain" description="Carboxymuconolactone decarboxylase-like" evidence="2">
    <location>
        <begin position="78"/>
        <end position="139"/>
    </location>
</feature>
<evidence type="ECO:0000313" key="3">
    <source>
        <dbReference type="EMBL" id="KAJ7628881.1"/>
    </source>
</evidence>
<protein>
    <submittedName>
        <fullName evidence="3">AhpD-like protein</fullName>
    </submittedName>
</protein>
<accession>A0AAD7FN18</accession>
<dbReference type="InterPro" id="IPR029032">
    <property type="entry name" value="AhpD-like"/>
</dbReference>
<dbReference type="AlphaFoldDB" id="A0AAD7FN18"/>
<dbReference type="Gene3D" id="1.20.1290.10">
    <property type="entry name" value="AhpD-like"/>
    <property type="match status" value="1"/>
</dbReference>
<evidence type="ECO:0000313" key="4">
    <source>
        <dbReference type="Proteomes" id="UP001221142"/>
    </source>
</evidence>
<keyword evidence="4" id="KW-1185">Reference proteome</keyword>
<comment type="caution">
    <text evidence="3">The sequence shown here is derived from an EMBL/GenBank/DDBJ whole genome shotgun (WGS) entry which is preliminary data.</text>
</comment>
<sequence>MVPFRCALSILASLICSVSAAAAPSGNSANLAKRDNGLPARVPYVFPPPGTNAIADAIRAQKNGTLLDLDGVTLNAPLFAQASNGLVSVIRRNNTIPPAMRELIILRVVTLNSASYMWLQHEPVTREVGLTTEQLRAIRLAPPFFASKGVNLTSTLGHDLEAAMIFTDWITLNVHVPDDVFDAMRPILNDEQLVEGSMTAAEYNSGSRWIVTMNVDGMMDVPVPIPS</sequence>
<proteinExistence type="predicted"/>
<organism evidence="3 4">
    <name type="scientific">Roridomyces roridus</name>
    <dbReference type="NCBI Taxonomy" id="1738132"/>
    <lineage>
        <taxon>Eukaryota</taxon>
        <taxon>Fungi</taxon>
        <taxon>Dikarya</taxon>
        <taxon>Basidiomycota</taxon>
        <taxon>Agaricomycotina</taxon>
        <taxon>Agaricomycetes</taxon>
        <taxon>Agaricomycetidae</taxon>
        <taxon>Agaricales</taxon>
        <taxon>Marasmiineae</taxon>
        <taxon>Mycenaceae</taxon>
        <taxon>Roridomyces</taxon>
    </lineage>
</organism>
<reference evidence="3" key="1">
    <citation type="submission" date="2023-03" db="EMBL/GenBank/DDBJ databases">
        <title>Massive genome expansion in bonnet fungi (Mycena s.s.) driven by repeated elements and novel gene families across ecological guilds.</title>
        <authorList>
            <consortium name="Lawrence Berkeley National Laboratory"/>
            <person name="Harder C.B."/>
            <person name="Miyauchi S."/>
            <person name="Viragh M."/>
            <person name="Kuo A."/>
            <person name="Thoen E."/>
            <person name="Andreopoulos B."/>
            <person name="Lu D."/>
            <person name="Skrede I."/>
            <person name="Drula E."/>
            <person name="Henrissat B."/>
            <person name="Morin E."/>
            <person name="Kohler A."/>
            <person name="Barry K."/>
            <person name="LaButti K."/>
            <person name="Morin E."/>
            <person name="Salamov A."/>
            <person name="Lipzen A."/>
            <person name="Mereny Z."/>
            <person name="Hegedus B."/>
            <person name="Baldrian P."/>
            <person name="Stursova M."/>
            <person name="Weitz H."/>
            <person name="Taylor A."/>
            <person name="Grigoriev I.V."/>
            <person name="Nagy L.G."/>
            <person name="Martin F."/>
            <person name="Kauserud H."/>
        </authorList>
    </citation>
    <scope>NUCLEOTIDE SEQUENCE</scope>
    <source>
        <strain evidence="3">9284</strain>
    </source>
</reference>
<gene>
    <name evidence="3" type="ORF">FB45DRAFT_1059551</name>
</gene>
<dbReference type="InterPro" id="IPR003779">
    <property type="entry name" value="CMD-like"/>
</dbReference>
<dbReference type="Proteomes" id="UP001221142">
    <property type="component" value="Unassembled WGS sequence"/>
</dbReference>
<dbReference type="Pfam" id="PF02627">
    <property type="entry name" value="CMD"/>
    <property type="match status" value="1"/>
</dbReference>
<evidence type="ECO:0000256" key="1">
    <source>
        <dbReference type="SAM" id="SignalP"/>
    </source>
</evidence>
<dbReference type="SUPFAM" id="SSF69118">
    <property type="entry name" value="AhpD-like"/>
    <property type="match status" value="1"/>
</dbReference>
<feature type="signal peptide" evidence="1">
    <location>
        <begin position="1"/>
        <end position="22"/>
    </location>
</feature>
<feature type="chain" id="PRO_5041948665" evidence="1">
    <location>
        <begin position="23"/>
        <end position="227"/>
    </location>
</feature>
<dbReference type="GO" id="GO:0051920">
    <property type="term" value="F:peroxiredoxin activity"/>
    <property type="evidence" value="ECO:0007669"/>
    <property type="project" value="InterPro"/>
</dbReference>
<evidence type="ECO:0000259" key="2">
    <source>
        <dbReference type="Pfam" id="PF02627"/>
    </source>
</evidence>
<dbReference type="EMBL" id="JARKIF010000010">
    <property type="protein sequence ID" value="KAJ7628881.1"/>
    <property type="molecule type" value="Genomic_DNA"/>
</dbReference>